<dbReference type="AlphaFoldDB" id="A0A0N0DD01"/>
<gene>
    <name evidence="1" type="ORF">FLAG1_08169</name>
</gene>
<evidence type="ECO:0000313" key="1">
    <source>
        <dbReference type="EMBL" id="KPA38967.1"/>
    </source>
</evidence>
<keyword evidence="2" id="KW-1185">Reference proteome</keyword>
<dbReference type="Proteomes" id="UP000037904">
    <property type="component" value="Unassembled WGS sequence"/>
</dbReference>
<dbReference type="EMBL" id="JXCE01000230">
    <property type="protein sequence ID" value="KPA38967.1"/>
    <property type="molecule type" value="Genomic_DNA"/>
</dbReference>
<evidence type="ECO:0000313" key="2">
    <source>
        <dbReference type="Proteomes" id="UP000037904"/>
    </source>
</evidence>
<accession>A0A0N0DD01</accession>
<reference evidence="1 2" key="1">
    <citation type="submission" date="2015-04" db="EMBL/GenBank/DDBJ databases">
        <title>The draft genome sequence of Fusarium langsethiae, a T-2/HT-2 mycotoxin producer.</title>
        <authorList>
            <person name="Lysoe E."/>
            <person name="Divon H.H."/>
            <person name="Terzi V."/>
            <person name="Orru L."/>
            <person name="Lamontanara A."/>
            <person name="Kolseth A.-K."/>
            <person name="Frandsen R.J."/>
            <person name="Nielsen K."/>
            <person name="Thrane U."/>
        </authorList>
    </citation>
    <scope>NUCLEOTIDE SEQUENCE [LARGE SCALE GENOMIC DNA]</scope>
    <source>
        <strain evidence="1 2">Fl201059</strain>
    </source>
</reference>
<organism evidence="1 2">
    <name type="scientific">Fusarium langsethiae</name>
    <dbReference type="NCBI Taxonomy" id="179993"/>
    <lineage>
        <taxon>Eukaryota</taxon>
        <taxon>Fungi</taxon>
        <taxon>Dikarya</taxon>
        <taxon>Ascomycota</taxon>
        <taxon>Pezizomycotina</taxon>
        <taxon>Sordariomycetes</taxon>
        <taxon>Hypocreomycetidae</taxon>
        <taxon>Hypocreales</taxon>
        <taxon>Nectriaceae</taxon>
        <taxon>Fusarium</taxon>
    </lineage>
</organism>
<comment type="caution">
    <text evidence="1">The sequence shown here is derived from an EMBL/GenBank/DDBJ whole genome shotgun (WGS) entry which is preliminary data.</text>
</comment>
<name>A0A0N0DD01_FUSLA</name>
<protein>
    <submittedName>
        <fullName evidence="1">Uncharacterized protein</fullName>
    </submittedName>
</protein>
<dbReference type="OrthoDB" id="4779199at2759"/>
<proteinExistence type="predicted"/>
<sequence length="117" mass="13510">MNTVVVAVKIAYRALMSRHGLNVHVHHHHWYHTYEEPEDNFIDERVKRRQSMTVQQKSHFMGTETVTIDGPPAQISELPDYPAPALCELPVYFQSTDAPPEANQKPVFRFRLSEPVT</sequence>